<keyword evidence="6" id="KW-1185">Reference proteome</keyword>
<dbReference type="InterPro" id="IPR000873">
    <property type="entry name" value="AMP-dep_synth/lig_dom"/>
</dbReference>
<evidence type="ECO:0000256" key="1">
    <source>
        <dbReference type="ARBA" id="ARBA00006432"/>
    </source>
</evidence>
<dbReference type="GO" id="GO:0016787">
    <property type="term" value="F:hydrolase activity"/>
    <property type="evidence" value="ECO:0007669"/>
    <property type="project" value="UniProtKB-KW"/>
</dbReference>
<dbReference type="InterPro" id="IPR042099">
    <property type="entry name" value="ANL_N_sf"/>
</dbReference>
<comment type="similarity">
    <text evidence="1">Belongs to the ATP-dependent AMP-binding enzyme family.</text>
</comment>
<evidence type="ECO:0000313" key="5">
    <source>
        <dbReference type="EMBL" id="QDP98601.1"/>
    </source>
</evidence>
<reference evidence="5 6" key="1">
    <citation type="submission" date="2019-07" db="EMBL/GenBank/DDBJ databases">
        <title>Microlunatus dokdonensis sp. nov. isolated from the rhizospheric soil of the wild plant Elymus tsukushiensis.</title>
        <authorList>
            <person name="Ghim S.-Y."/>
            <person name="Hwang Y.-J."/>
            <person name="Son J.-S."/>
            <person name="Shin J.-H."/>
        </authorList>
    </citation>
    <scope>NUCLEOTIDE SEQUENCE [LARGE SCALE GENOMIC DNA]</scope>
    <source>
        <strain evidence="5 6">KUDC0627</strain>
    </source>
</reference>
<accession>A0A516Q5Y1</accession>
<dbReference type="InterPro" id="IPR029058">
    <property type="entry name" value="AB_hydrolase_fold"/>
</dbReference>
<dbReference type="InterPro" id="IPR045851">
    <property type="entry name" value="AMP-bd_C_sf"/>
</dbReference>
<dbReference type="PANTHER" id="PTHR43201:SF5">
    <property type="entry name" value="MEDIUM-CHAIN ACYL-COA LIGASE ACSF2, MITOCHONDRIAL"/>
    <property type="match status" value="1"/>
</dbReference>
<dbReference type="InterPro" id="IPR000073">
    <property type="entry name" value="AB_hydrolase_1"/>
</dbReference>
<organism evidence="5 6">
    <name type="scientific">Microlunatus elymi</name>
    <dbReference type="NCBI Taxonomy" id="2596828"/>
    <lineage>
        <taxon>Bacteria</taxon>
        <taxon>Bacillati</taxon>
        <taxon>Actinomycetota</taxon>
        <taxon>Actinomycetes</taxon>
        <taxon>Propionibacteriales</taxon>
        <taxon>Propionibacteriaceae</taxon>
        <taxon>Microlunatus</taxon>
    </lineage>
</organism>
<dbReference type="AlphaFoldDB" id="A0A516Q5Y1"/>
<dbReference type="PANTHER" id="PTHR43201">
    <property type="entry name" value="ACYL-COA SYNTHETASE"/>
    <property type="match status" value="1"/>
</dbReference>
<dbReference type="Pfam" id="PF00501">
    <property type="entry name" value="AMP-binding"/>
    <property type="match status" value="1"/>
</dbReference>
<dbReference type="Proteomes" id="UP000319263">
    <property type="component" value="Chromosome"/>
</dbReference>
<dbReference type="OrthoDB" id="812569at2"/>
<dbReference type="EMBL" id="CP041692">
    <property type="protein sequence ID" value="QDP98601.1"/>
    <property type="molecule type" value="Genomic_DNA"/>
</dbReference>
<dbReference type="KEGG" id="mik:FOE78_05610"/>
<dbReference type="Gene3D" id="3.40.50.1820">
    <property type="entry name" value="alpha/beta hydrolase"/>
    <property type="match status" value="1"/>
</dbReference>
<dbReference type="SUPFAM" id="SSF53474">
    <property type="entry name" value="alpha/beta-Hydrolases"/>
    <property type="match status" value="1"/>
</dbReference>
<sequence>MPAASPDLTRIPDVDPAWSRLVDISDAAGAVHTWHVLDTHKLADPAEPVAGTMLCVHGNPTWSYLWRRFLAQAPAGWRVVAVDQLSMGWSQRLPSPRTLSERIADLGDLTAGLGIDGPVVTVGHDWGGIISLGWALQHREQLAGIVLTNTGLNLPIGAELPGLIRLARNPALRDAVCVRTPIFVRGGARLSKPAVPSLVRAALARPYDSPARRTAVGDFVADIPLEADHPSRPAFDAIAAGVGTLDVPALLLWGARDPVFGDGFLNDLERRLPQADVHRYPGASHLVTEDAPQTAADTWRWIGQRFTVNEPRPIPKPQSERSAVWTEDDLPWAALLRRADDPATAAAEVHAGVTTTVSFAGLERRIADTAAGLSRFGLQPGDRVAMLVPPGLDLTVAVYACWRLGAVIVVADAGLGVRGMAHALRSAQPRFVIGIGKALLAMGALGVPGRRIGVGTPAALARLAGWQTDLAALAADGRGRSLPERAAADSEGAVLFTSGATGPAKGVVYRQSQLKEQIARVADIMRIGPDDRLVAAFAPFALYAPAMGAAAVVPDMDVTAPATLTALALSDAVAALDATVVFASPAALRNVVATADALTDPQRTLLQGVHTVLSAGAPVPVSLLRQLQRLLPNAELHTPYGMTEVLPATDITLAEIEDAGSGNGVCVGRPLPGVTIRVSPLDELGRADGPLTDEAGVTGEICVAASHRKERYDRLWATEHASSRNPGYHRTGDVGHLDEAGRLWVEGRLVHVIVTADRPLTPVGVEQRIEELAEVSAAAVVGVGPVGTQQVVAVVVPSTRAPSYGSSRQHLAGPELTESVRAAASVPLAAVLVTDALPVDIRHASKIDRTRLGRWAGRLLAGERAGKI</sequence>
<evidence type="ECO:0000259" key="4">
    <source>
        <dbReference type="Pfam" id="PF00561"/>
    </source>
</evidence>
<gene>
    <name evidence="5" type="ORF">FOE78_05610</name>
</gene>
<name>A0A516Q5Y1_9ACTN</name>
<dbReference type="Gene3D" id="3.30.300.30">
    <property type="match status" value="1"/>
</dbReference>
<evidence type="ECO:0000256" key="2">
    <source>
        <dbReference type="ARBA" id="ARBA00022598"/>
    </source>
</evidence>
<dbReference type="Gene3D" id="3.40.50.12780">
    <property type="entry name" value="N-terminal domain of ligase-like"/>
    <property type="match status" value="1"/>
</dbReference>
<dbReference type="GO" id="GO:0031956">
    <property type="term" value="F:medium-chain fatty acid-CoA ligase activity"/>
    <property type="evidence" value="ECO:0007669"/>
    <property type="project" value="TreeGrafter"/>
</dbReference>
<feature type="domain" description="AB hydrolase-1" evidence="4">
    <location>
        <begin position="52"/>
        <end position="291"/>
    </location>
</feature>
<dbReference type="SUPFAM" id="SSF56801">
    <property type="entry name" value="Acetyl-CoA synthetase-like"/>
    <property type="match status" value="1"/>
</dbReference>
<protein>
    <submittedName>
        <fullName evidence="5">Alpha/beta fold hydrolase</fullName>
    </submittedName>
</protein>
<keyword evidence="5" id="KW-0378">Hydrolase</keyword>
<evidence type="ECO:0000313" key="6">
    <source>
        <dbReference type="Proteomes" id="UP000319263"/>
    </source>
</evidence>
<dbReference type="Pfam" id="PF00561">
    <property type="entry name" value="Abhydrolase_1"/>
    <property type="match status" value="1"/>
</dbReference>
<evidence type="ECO:0000259" key="3">
    <source>
        <dbReference type="Pfam" id="PF00501"/>
    </source>
</evidence>
<feature type="domain" description="AMP-dependent synthetase/ligase" evidence="3">
    <location>
        <begin position="342"/>
        <end position="705"/>
    </location>
</feature>
<proteinExistence type="inferred from homology"/>
<dbReference type="GO" id="GO:0006631">
    <property type="term" value="P:fatty acid metabolic process"/>
    <property type="evidence" value="ECO:0007669"/>
    <property type="project" value="TreeGrafter"/>
</dbReference>
<keyword evidence="2" id="KW-0436">Ligase</keyword>